<sequence length="64" mass="6988">MEGSKLIENSILPQSKNDINMPMVLQEGIIAGQYGPCLVKRRDIIPNGVNLLIALPFGSLTPLR</sequence>
<dbReference type="AlphaFoldDB" id="A0A941J792"/>
<organism evidence="1 2">
    <name type="scientific">Peribacillus frigoritolerans</name>
    <dbReference type="NCBI Taxonomy" id="450367"/>
    <lineage>
        <taxon>Bacteria</taxon>
        <taxon>Bacillati</taxon>
        <taxon>Bacillota</taxon>
        <taxon>Bacilli</taxon>
        <taxon>Bacillales</taxon>
        <taxon>Bacillaceae</taxon>
        <taxon>Peribacillus</taxon>
    </lineage>
</organism>
<protein>
    <submittedName>
        <fullName evidence="1">Uncharacterized protein</fullName>
    </submittedName>
</protein>
<proteinExistence type="predicted"/>
<evidence type="ECO:0000313" key="1">
    <source>
        <dbReference type="EMBL" id="MBR8645405.1"/>
    </source>
</evidence>
<accession>A0A941J792</accession>
<reference evidence="1" key="1">
    <citation type="submission" date="2021-04" db="EMBL/GenBank/DDBJ databases">
        <title>Whole genome sequencing of Enterococci isolates from hospitalized patients.</title>
        <authorList>
            <person name="Ogoti B.M."/>
            <person name="Onyambu F.G."/>
        </authorList>
    </citation>
    <scope>NUCLEOTIDE SEQUENCE</scope>
    <source>
        <strain evidence="1">242</strain>
    </source>
</reference>
<evidence type="ECO:0000313" key="2">
    <source>
        <dbReference type="Proteomes" id="UP000680045"/>
    </source>
</evidence>
<dbReference type="EMBL" id="JAGTPW010000034">
    <property type="protein sequence ID" value="MBR8645405.1"/>
    <property type="molecule type" value="Genomic_DNA"/>
</dbReference>
<gene>
    <name evidence="1" type="ORF">KEH51_18280</name>
</gene>
<comment type="caution">
    <text evidence="1">The sequence shown here is derived from an EMBL/GenBank/DDBJ whole genome shotgun (WGS) entry which is preliminary data.</text>
</comment>
<dbReference type="Proteomes" id="UP000680045">
    <property type="component" value="Unassembled WGS sequence"/>
</dbReference>
<name>A0A941J792_9BACI</name>